<feature type="transmembrane region" description="Helical" evidence="1">
    <location>
        <begin position="94"/>
        <end position="116"/>
    </location>
</feature>
<organism evidence="2 3">
    <name type="scientific">Natronorubrum thiooxidans</name>
    <dbReference type="NCBI Taxonomy" id="308853"/>
    <lineage>
        <taxon>Archaea</taxon>
        <taxon>Methanobacteriati</taxon>
        <taxon>Methanobacteriota</taxon>
        <taxon>Stenosarchaea group</taxon>
        <taxon>Halobacteria</taxon>
        <taxon>Halobacteriales</taxon>
        <taxon>Natrialbaceae</taxon>
        <taxon>Natronorubrum</taxon>
    </lineage>
</organism>
<dbReference type="OrthoDB" id="201480at2157"/>
<keyword evidence="1" id="KW-1133">Transmembrane helix</keyword>
<protein>
    <submittedName>
        <fullName evidence="2">Uncharacterized protein</fullName>
    </submittedName>
</protein>
<evidence type="ECO:0000256" key="1">
    <source>
        <dbReference type="SAM" id="Phobius"/>
    </source>
</evidence>
<reference evidence="3" key="1">
    <citation type="submission" date="2017-01" db="EMBL/GenBank/DDBJ databases">
        <authorList>
            <person name="Varghese N."/>
            <person name="Submissions S."/>
        </authorList>
    </citation>
    <scope>NUCLEOTIDE SEQUENCE [LARGE SCALE GENOMIC DNA]</scope>
    <source>
        <strain evidence="3">type strain: HArc-</strain>
    </source>
</reference>
<dbReference type="STRING" id="308853.SAMN05421752_11075"/>
<keyword evidence="1" id="KW-0472">Membrane</keyword>
<feature type="transmembrane region" description="Helical" evidence="1">
    <location>
        <begin position="38"/>
        <end position="58"/>
    </location>
</feature>
<keyword evidence="3" id="KW-1185">Reference proteome</keyword>
<dbReference type="AlphaFoldDB" id="A0A1N7G7K3"/>
<feature type="transmembrane region" description="Helical" evidence="1">
    <location>
        <begin position="7"/>
        <end position="26"/>
    </location>
</feature>
<keyword evidence="1" id="KW-0812">Transmembrane</keyword>
<accession>A0A1N7G7K3</accession>
<evidence type="ECO:0000313" key="3">
    <source>
        <dbReference type="Proteomes" id="UP000185936"/>
    </source>
</evidence>
<sequence>MIDRNGRIVFGGFLLFVLVLSGSIIVDVQLGLELRDYPLLSFLLFAGVAIAAPQLYLAVTDDDVPPQTRVQFAAIATAVFAIVFAGSVDDLRSLLIAAIGTGAVFGLVCYELLVGYRDSSEEAPTRAP</sequence>
<evidence type="ECO:0000313" key="2">
    <source>
        <dbReference type="EMBL" id="SIS08587.1"/>
    </source>
</evidence>
<dbReference type="RefSeq" id="WP_076609816.1">
    <property type="nucleotide sequence ID" value="NZ_FTNR01000010.1"/>
</dbReference>
<dbReference type="Proteomes" id="UP000185936">
    <property type="component" value="Unassembled WGS sequence"/>
</dbReference>
<proteinExistence type="predicted"/>
<dbReference type="EMBL" id="FTNR01000010">
    <property type="protein sequence ID" value="SIS08587.1"/>
    <property type="molecule type" value="Genomic_DNA"/>
</dbReference>
<name>A0A1N7G7K3_9EURY</name>
<feature type="transmembrane region" description="Helical" evidence="1">
    <location>
        <begin position="70"/>
        <end position="88"/>
    </location>
</feature>
<gene>
    <name evidence="2" type="ORF">SAMN05421752_11075</name>
</gene>